<feature type="transmembrane region" description="Helical" evidence="6">
    <location>
        <begin position="349"/>
        <end position="369"/>
    </location>
</feature>
<sequence>MGVWQNYKPVVAMLGLQFIYAVLSLSARAVTLRGMSPTVIVVYRQAVATLEEDVNWSYIGIKKFFLDICNRTHWIRMGGMDFSKPALAMIGLQFTYAGVALFTRAAFLQGLSPRIFVVYRQGIATLMVAPVAYVSRRKNSCRTNLGLKGFGWIFLASLIGVTANQNAYFEGIYRSSSTIASAMINLIPAVTFLLATFFGLEKVNIRSLRSIAKILGTIICVSGAICMALLKGPKLLNAEFHLPKSLFRSEGENWLLGCLLLLGSSFFWSFWIILQVRISANCPDHLYTSTWMCFLATLESAAVAFFAGENPEAWSLNSMLELGCCLYTGIVSAVSFFVQAWCISQRGPLFAAMFNPLCTIIVTIFAALFLHEETYIGGLLGAFAVIIGLYIVLWGKAQDLEEVKQGMDSKQVLKDESLDKRICKVDLEEPLLA</sequence>
<accession>A0AAV5JU85</accession>
<feature type="domain" description="EamA" evidence="7">
    <location>
        <begin position="86"/>
        <end position="222"/>
    </location>
</feature>
<feature type="transmembrane region" description="Helical" evidence="6">
    <location>
        <begin position="212"/>
        <end position="230"/>
    </location>
</feature>
<dbReference type="Proteomes" id="UP001054252">
    <property type="component" value="Unassembled WGS sequence"/>
</dbReference>
<evidence type="ECO:0000256" key="3">
    <source>
        <dbReference type="ARBA" id="ARBA00022692"/>
    </source>
</evidence>
<dbReference type="InterPro" id="IPR030184">
    <property type="entry name" value="WAT1-related"/>
</dbReference>
<dbReference type="InterPro" id="IPR037185">
    <property type="entry name" value="EmrE-like"/>
</dbReference>
<evidence type="ECO:0000256" key="6">
    <source>
        <dbReference type="SAM" id="Phobius"/>
    </source>
</evidence>
<evidence type="ECO:0000313" key="8">
    <source>
        <dbReference type="EMBL" id="GKV18154.1"/>
    </source>
</evidence>
<comment type="similarity">
    <text evidence="2">Belongs to the drug/metabolite transporter (DMT) superfamily. Plant drug/metabolite exporter (P-DME) (TC 2.A.7.4) family.</text>
</comment>
<dbReference type="EMBL" id="BPVZ01000049">
    <property type="protein sequence ID" value="GKV18154.1"/>
    <property type="molecule type" value="Genomic_DNA"/>
</dbReference>
<comment type="caution">
    <text evidence="8">The sequence shown here is derived from an EMBL/GenBank/DDBJ whole genome shotgun (WGS) entry which is preliminary data.</text>
</comment>
<protein>
    <recommendedName>
        <fullName evidence="7">EamA domain-containing protein</fullName>
    </recommendedName>
</protein>
<feature type="transmembrane region" description="Helical" evidence="6">
    <location>
        <begin position="86"/>
        <end position="107"/>
    </location>
</feature>
<gene>
    <name evidence="8" type="ORF">SLEP1_g28577</name>
</gene>
<dbReference type="GO" id="GO:0016020">
    <property type="term" value="C:membrane"/>
    <property type="evidence" value="ECO:0007669"/>
    <property type="project" value="UniProtKB-SubCell"/>
</dbReference>
<reference evidence="8 9" key="1">
    <citation type="journal article" date="2021" name="Commun. Biol.">
        <title>The genome of Shorea leprosula (Dipterocarpaceae) highlights the ecological relevance of drought in aseasonal tropical rainforests.</title>
        <authorList>
            <person name="Ng K.K.S."/>
            <person name="Kobayashi M.J."/>
            <person name="Fawcett J.A."/>
            <person name="Hatakeyama M."/>
            <person name="Paape T."/>
            <person name="Ng C.H."/>
            <person name="Ang C.C."/>
            <person name="Tnah L.H."/>
            <person name="Lee C.T."/>
            <person name="Nishiyama T."/>
            <person name="Sese J."/>
            <person name="O'Brien M.J."/>
            <person name="Copetti D."/>
            <person name="Mohd Noor M.I."/>
            <person name="Ong R.C."/>
            <person name="Putra M."/>
            <person name="Sireger I.Z."/>
            <person name="Indrioko S."/>
            <person name="Kosugi Y."/>
            <person name="Izuno A."/>
            <person name="Isagi Y."/>
            <person name="Lee S.L."/>
            <person name="Shimizu K.K."/>
        </authorList>
    </citation>
    <scope>NUCLEOTIDE SEQUENCE [LARGE SCALE GENOMIC DNA]</scope>
    <source>
        <strain evidence="8">214</strain>
    </source>
</reference>
<organism evidence="8 9">
    <name type="scientific">Rubroshorea leprosula</name>
    <dbReference type="NCBI Taxonomy" id="152421"/>
    <lineage>
        <taxon>Eukaryota</taxon>
        <taxon>Viridiplantae</taxon>
        <taxon>Streptophyta</taxon>
        <taxon>Embryophyta</taxon>
        <taxon>Tracheophyta</taxon>
        <taxon>Spermatophyta</taxon>
        <taxon>Magnoliopsida</taxon>
        <taxon>eudicotyledons</taxon>
        <taxon>Gunneridae</taxon>
        <taxon>Pentapetalae</taxon>
        <taxon>rosids</taxon>
        <taxon>malvids</taxon>
        <taxon>Malvales</taxon>
        <taxon>Dipterocarpaceae</taxon>
        <taxon>Rubroshorea</taxon>
    </lineage>
</organism>
<proteinExistence type="inferred from homology"/>
<feature type="transmembrane region" description="Helical" evidence="6">
    <location>
        <begin position="254"/>
        <end position="274"/>
    </location>
</feature>
<feature type="transmembrane region" description="Helical" evidence="6">
    <location>
        <begin position="375"/>
        <end position="395"/>
    </location>
</feature>
<feature type="domain" description="EamA" evidence="7">
    <location>
        <begin position="256"/>
        <end position="393"/>
    </location>
</feature>
<name>A0AAV5JU85_9ROSI</name>
<evidence type="ECO:0000256" key="1">
    <source>
        <dbReference type="ARBA" id="ARBA00004141"/>
    </source>
</evidence>
<evidence type="ECO:0000256" key="5">
    <source>
        <dbReference type="ARBA" id="ARBA00023136"/>
    </source>
</evidence>
<keyword evidence="4 6" id="KW-1133">Transmembrane helix</keyword>
<feature type="transmembrane region" description="Helical" evidence="6">
    <location>
        <begin position="179"/>
        <end position="200"/>
    </location>
</feature>
<keyword evidence="9" id="KW-1185">Reference proteome</keyword>
<dbReference type="SUPFAM" id="SSF103481">
    <property type="entry name" value="Multidrug resistance efflux transporter EmrE"/>
    <property type="match status" value="2"/>
</dbReference>
<dbReference type="AlphaFoldDB" id="A0AAV5JU85"/>
<comment type="subcellular location">
    <subcellularLocation>
        <location evidence="1">Membrane</location>
        <topology evidence="1">Multi-pass membrane protein</topology>
    </subcellularLocation>
</comment>
<evidence type="ECO:0000256" key="2">
    <source>
        <dbReference type="ARBA" id="ARBA00007635"/>
    </source>
</evidence>
<feature type="transmembrane region" description="Helical" evidence="6">
    <location>
        <begin position="286"/>
        <end position="307"/>
    </location>
</feature>
<dbReference type="PANTHER" id="PTHR31218">
    <property type="entry name" value="WAT1-RELATED PROTEIN"/>
    <property type="match status" value="1"/>
</dbReference>
<feature type="transmembrane region" description="Helical" evidence="6">
    <location>
        <begin position="319"/>
        <end position="342"/>
    </location>
</feature>
<evidence type="ECO:0000313" key="9">
    <source>
        <dbReference type="Proteomes" id="UP001054252"/>
    </source>
</evidence>
<feature type="transmembrane region" description="Helical" evidence="6">
    <location>
        <begin position="6"/>
        <end position="25"/>
    </location>
</feature>
<evidence type="ECO:0000256" key="4">
    <source>
        <dbReference type="ARBA" id="ARBA00022989"/>
    </source>
</evidence>
<feature type="transmembrane region" description="Helical" evidence="6">
    <location>
        <begin position="145"/>
        <end position="167"/>
    </location>
</feature>
<keyword evidence="3 6" id="KW-0812">Transmembrane</keyword>
<evidence type="ECO:0000259" key="7">
    <source>
        <dbReference type="Pfam" id="PF00892"/>
    </source>
</evidence>
<dbReference type="GO" id="GO:0022857">
    <property type="term" value="F:transmembrane transporter activity"/>
    <property type="evidence" value="ECO:0007669"/>
    <property type="project" value="InterPro"/>
</dbReference>
<keyword evidence="5 6" id="KW-0472">Membrane</keyword>
<dbReference type="Pfam" id="PF00892">
    <property type="entry name" value="EamA"/>
    <property type="match status" value="2"/>
</dbReference>
<feature type="transmembrane region" description="Helical" evidence="6">
    <location>
        <begin position="113"/>
        <end position="133"/>
    </location>
</feature>
<dbReference type="InterPro" id="IPR000620">
    <property type="entry name" value="EamA_dom"/>
</dbReference>